<keyword evidence="3" id="KW-1185">Reference proteome</keyword>
<proteinExistence type="predicted"/>
<feature type="region of interest" description="Disordered" evidence="1">
    <location>
        <begin position="1"/>
        <end position="47"/>
    </location>
</feature>
<gene>
    <name evidence="2" type="ORF">GCM10010255_23730</name>
</gene>
<accession>A0ABP5V2K4</accession>
<evidence type="ECO:0000313" key="2">
    <source>
        <dbReference type="EMBL" id="GAA2393064.1"/>
    </source>
</evidence>
<evidence type="ECO:0000313" key="3">
    <source>
        <dbReference type="Proteomes" id="UP001499986"/>
    </source>
</evidence>
<comment type="caution">
    <text evidence="2">The sequence shown here is derived from an EMBL/GenBank/DDBJ whole genome shotgun (WGS) entry which is preliminary data.</text>
</comment>
<dbReference type="EMBL" id="BAAASE010000003">
    <property type="protein sequence ID" value="GAA2393064.1"/>
    <property type="molecule type" value="Genomic_DNA"/>
</dbReference>
<organism evidence="2 3">
    <name type="scientific">Streptomyces coeruleofuscus</name>
    <dbReference type="NCBI Taxonomy" id="66879"/>
    <lineage>
        <taxon>Bacteria</taxon>
        <taxon>Bacillati</taxon>
        <taxon>Actinomycetota</taxon>
        <taxon>Actinomycetes</taxon>
        <taxon>Kitasatosporales</taxon>
        <taxon>Streptomycetaceae</taxon>
        <taxon>Streptomyces</taxon>
    </lineage>
</organism>
<protein>
    <submittedName>
        <fullName evidence="2">Uncharacterized protein</fullName>
    </submittedName>
</protein>
<evidence type="ECO:0000256" key="1">
    <source>
        <dbReference type="SAM" id="MobiDB-lite"/>
    </source>
</evidence>
<reference evidence="3" key="1">
    <citation type="journal article" date="2019" name="Int. J. Syst. Evol. Microbiol.">
        <title>The Global Catalogue of Microorganisms (GCM) 10K type strain sequencing project: providing services to taxonomists for standard genome sequencing and annotation.</title>
        <authorList>
            <consortium name="The Broad Institute Genomics Platform"/>
            <consortium name="The Broad Institute Genome Sequencing Center for Infectious Disease"/>
            <person name="Wu L."/>
            <person name="Ma J."/>
        </authorList>
    </citation>
    <scope>NUCLEOTIDE SEQUENCE [LARGE SCALE GENOMIC DNA]</scope>
    <source>
        <strain evidence="3">JCM 4358</strain>
    </source>
</reference>
<sequence>MTRLPPRLVRGRLAGSRAPPSSLAAGRAPGEGLPATGTRGHPGAGAPVVRDPLDGWLILDGHDRAVAALAEGSDPECVILERLVDEDVRRRQSRTLTDEHERRAAALARRPGTEHRRRRLAQGLGTALADLPREAARTVARPLPGGPATWDDLAARAMFECPRD</sequence>
<name>A0ABP5V2K4_9ACTN</name>
<dbReference type="Proteomes" id="UP001499986">
    <property type="component" value="Unassembled WGS sequence"/>
</dbReference>